<name>A0ACB8U5C7_9APHY</name>
<sequence length="307" mass="33292">MTGFHLATSVSLLSSIAAQTAIPNSKRAQYIPVPDKEYMPRTDALDGSLGLFLVMCGLILLFVLAVTVFFWRVHVHRRSRRTITTQDIEEVRNVVSVPALLYKPGSNASHTSVKLPPSIRIRSPVKNKLKFFKFRSTGNVTSKDSSPSSSTGPRRPIISKNGSTLSIPSIVVSECSPVIPTLDTLVPDNTAMHTAHSRSSSASSLSSVSSTASTESLRVPESHKPRIVSPVLSNLNTNSSAKRGGRKVEFKNINRPKGPIRSSSRGGKENAVPPRIKGGIYDMTQLDHEGKPVRLAAKNVMASHTFM</sequence>
<comment type="caution">
    <text evidence="1">The sequence shown here is derived from an EMBL/GenBank/DDBJ whole genome shotgun (WGS) entry which is preliminary data.</text>
</comment>
<accession>A0ACB8U5C7</accession>
<gene>
    <name evidence="1" type="ORF">BDY19DRAFT_993086</name>
</gene>
<organism evidence="1 2">
    <name type="scientific">Irpex rosettiformis</name>
    <dbReference type="NCBI Taxonomy" id="378272"/>
    <lineage>
        <taxon>Eukaryota</taxon>
        <taxon>Fungi</taxon>
        <taxon>Dikarya</taxon>
        <taxon>Basidiomycota</taxon>
        <taxon>Agaricomycotina</taxon>
        <taxon>Agaricomycetes</taxon>
        <taxon>Polyporales</taxon>
        <taxon>Irpicaceae</taxon>
        <taxon>Irpex</taxon>
    </lineage>
</organism>
<keyword evidence="2" id="KW-1185">Reference proteome</keyword>
<reference evidence="1" key="1">
    <citation type="journal article" date="2021" name="Environ. Microbiol.">
        <title>Gene family expansions and transcriptome signatures uncover fungal adaptations to wood decay.</title>
        <authorList>
            <person name="Hage H."/>
            <person name="Miyauchi S."/>
            <person name="Viragh M."/>
            <person name="Drula E."/>
            <person name="Min B."/>
            <person name="Chaduli D."/>
            <person name="Navarro D."/>
            <person name="Favel A."/>
            <person name="Norest M."/>
            <person name="Lesage-Meessen L."/>
            <person name="Balint B."/>
            <person name="Merenyi Z."/>
            <person name="de Eugenio L."/>
            <person name="Morin E."/>
            <person name="Martinez A.T."/>
            <person name="Baldrian P."/>
            <person name="Stursova M."/>
            <person name="Martinez M.J."/>
            <person name="Novotny C."/>
            <person name="Magnuson J.K."/>
            <person name="Spatafora J.W."/>
            <person name="Maurice S."/>
            <person name="Pangilinan J."/>
            <person name="Andreopoulos W."/>
            <person name="LaButti K."/>
            <person name="Hundley H."/>
            <person name="Na H."/>
            <person name="Kuo A."/>
            <person name="Barry K."/>
            <person name="Lipzen A."/>
            <person name="Henrissat B."/>
            <person name="Riley R."/>
            <person name="Ahrendt S."/>
            <person name="Nagy L.G."/>
            <person name="Grigoriev I.V."/>
            <person name="Martin F."/>
            <person name="Rosso M.N."/>
        </authorList>
    </citation>
    <scope>NUCLEOTIDE SEQUENCE</scope>
    <source>
        <strain evidence="1">CBS 384.51</strain>
    </source>
</reference>
<dbReference type="Proteomes" id="UP001055072">
    <property type="component" value="Unassembled WGS sequence"/>
</dbReference>
<evidence type="ECO:0000313" key="2">
    <source>
        <dbReference type="Proteomes" id="UP001055072"/>
    </source>
</evidence>
<proteinExistence type="predicted"/>
<dbReference type="EMBL" id="MU274910">
    <property type="protein sequence ID" value="KAI0089481.1"/>
    <property type="molecule type" value="Genomic_DNA"/>
</dbReference>
<evidence type="ECO:0000313" key="1">
    <source>
        <dbReference type="EMBL" id="KAI0089481.1"/>
    </source>
</evidence>
<protein>
    <submittedName>
        <fullName evidence="1">Uncharacterized protein</fullName>
    </submittedName>
</protein>